<accession>A0A1C5GHJ6</accession>
<dbReference type="Proteomes" id="UP000198251">
    <property type="component" value="Chromosome I"/>
</dbReference>
<dbReference type="AlphaFoldDB" id="A0A1C5GHJ6"/>
<feature type="region of interest" description="Disordered" evidence="1">
    <location>
        <begin position="1"/>
        <end position="27"/>
    </location>
</feature>
<gene>
    <name evidence="2" type="ORF">GA0070610_5593</name>
</gene>
<proteinExistence type="predicted"/>
<name>A0A1C5GHJ6_MICEH</name>
<organism evidence="2 3">
    <name type="scientific">Micromonospora echinofusca</name>
    <dbReference type="NCBI Taxonomy" id="47858"/>
    <lineage>
        <taxon>Bacteria</taxon>
        <taxon>Bacillati</taxon>
        <taxon>Actinomycetota</taxon>
        <taxon>Actinomycetes</taxon>
        <taxon>Micromonosporales</taxon>
        <taxon>Micromonosporaceae</taxon>
        <taxon>Micromonospora</taxon>
    </lineage>
</organism>
<evidence type="ECO:0000256" key="1">
    <source>
        <dbReference type="SAM" id="MobiDB-lite"/>
    </source>
</evidence>
<sequence length="61" mass="6618">MTTVPLPRADPAAQTPVPAPSSEAGTGAEVRRNYAARYAFQAVSMRLACPAVNWYMQESYV</sequence>
<keyword evidence="3" id="KW-1185">Reference proteome</keyword>
<evidence type="ECO:0000313" key="3">
    <source>
        <dbReference type="Proteomes" id="UP000198251"/>
    </source>
</evidence>
<protein>
    <submittedName>
        <fullName evidence="2">Uncharacterized protein</fullName>
    </submittedName>
</protein>
<reference evidence="2 3" key="1">
    <citation type="submission" date="2016-06" db="EMBL/GenBank/DDBJ databases">
        <authorList>
            <person name="Kjaerup R.B."/>
            <person name="Dalgaard T.S."/>
            <person name="Juul-Madsen H.R."/>
        </authorList>
    </citation>
    <scope>NUCLEOTIDE SEQUENCE [LARGE SCALE GENOMIC DNA]</scope>
    <source>
        <strain evidence="2 3">DSM 43913</strain>
    </source>
</reference>
<dbReference type="EMBL" id="LT607733">
    <property type="protein sequence ID" value="SCG19227.1"/>
    <property type="molecule type" value="Genomic_DNA"/>
</dbReference>
<evidence type="ECO:0000313" key="2">
    <source>
        <dbReference type="EMBL" id="SCG19227.1"/>
    </source>
</evidence>